<dbReference type="AlphaFoldDB" id="A0A9X9A213"/>
<dbReference type="InterPro" id="IPR050706">
    <property type="entry name" value="Cyclic-di-GMP_PDE-like"/>
</dbReference>
<organism evidence="2 3">
    <name type="scientific">Bacillus cereus</name>
    <dbReference type="NCBI Taxonomy" id="1396"/>
    <lineage>
        <taxon>Bacteria</taxon>
        <taxon>Bacillati</taxon>
        <taxon>Bacillota</taxon>
        <taxon>Bacilli</taxon>
        <taxon>Bacillales</taxon>
        <taxon>Bacillaceae</taxon>
        <taxon>Bacillus</taxon>
        <taxon>Bacillus cereus group</taxon>
    </lineage>
</organism>
<evidence type="ECO:0000313" key="2">
    <source>
        <dbReference type="EMBL" id="TKI88332.1"/>
    </source>
</evidence>
<feature type="domain" description="EAL" evidence="1">
    <location>
        <begin position="1"/>
        <end position="85"/>
    </location>
</feature>
<dbReference type="InterPro" id="IPR035919">
    <property type="entry name" value="EAL_sf"/>
</dbReference>
<evidence type="ECO:0000313" key="3">
    <source>
        <dbReference type="Proteomes" id="UP000308444"/>
    </source>
</evidence>
<dbReference type="Proteomes" id="UP000308444">
    <property type="component" value="Unassembled WGS sequence"/>
</dbReference>
<dbReference type="EMBL" id="SZOH01004041">
    <property type="protein sequence ID" value="TKI88332.1"/>
    <property type="molecule type" value="Genomic_DNA"/>
</dbReference>
<dbReference type="PROSITE" id="PS50883">
    <property type="entry name" value="EAL"/>
    <property type="match status" value="1"/>
</dbReference>
<gene>
    <name evidence="2" type="ORF">FC695_37835</name>
</gene>
<dbReference type="CDD" id="cd01948">
    <property type="entry name" value="EAL"/>
    <property type="match status" value="1"/>
</dbReference>
<comment type="caution">
    <text evidence="2">The sequence shown here is derived from an EMBL/GenBank/DDBJ whole genome shotgun (WGS) entry which is preliminary data.</text>
</comment>
<sequence>IFPIDTLKVPREFTQLADHRPEERAIVSTILSLANTLNLSVVAEGIETEKQLKFLQKHNCKYMQGYYFSKPLTSNQFIKFLQKTPSMNK</sequence>
<dbReference type="InterPro" id="IPR001633">
    <property type="entry name" value="EAL_dom"/>
</dbReference>
<dbReference type="GO" id="GO:0071111">
    <property type="term" value="F:cyclic-guanylate-specific phosphodiesterase activity"/>
    <property type="evidence" value="ECO:0007669"/>
    <property type="project" value="InterPro"/>
</dbReference>
<accession>A0A9X9A213</accession>
<reference evidence="2 3" key="1">
    <citation type="journal article" date="2019" name="Environ. Microbiol.">
        <title>An active ?-lactamase is a part of an orchestrated cell wall stress resistance network of Bacillus subtilis and related rhizosphere species.</title>
        <authorList>
            <person name="Bucher T."/>
            <person name="Keren-Paz A."/>
            <person name="Hausser J."/>
            <person name="Olender T."/>
            <person name="Cytryn E."/>
            <person name="Kolodkin-Gal I."/>
        </authorList>
    </citation>
    <scope>NUCLEOTIDE SEQUENCE [LARGE SCALE GENOMIC DNA]</scope>
    <source>
        <strain evidence="2 3">I32</strain>
    </source>
</reference>
<name>A0A9X9A213_BACCE</name>
<evidence type="ECO:0000259" key="1">
    <source>
        <dbReference type="PROSITE" id="PS50883"/>
    </source>
</evidence>
<feature type="non-terminal residue" evidence="2">
    <location>
        <position position="1"/>
    </location>
</feature>
<dbReference type="PANTHER" id="PTHR33121:SF70">
    <property type="entry name" value="SIGNALING PROTEIN YKOW"/>
    <property type="match status" value="1"/>
</dbReference>
<proteinExistence type="predicted"/>
<dbReference type="Pfam" id="PF00563">
    <property type="entry name" value="EAL"/>
    <property type="match status" value="1"/>
</dbReference>
<dbReference type="Gene3D" id="3.20.20.450">
    <property type="entry name" value="EAL domain"/>
    <property type="match status" value="1"/>
</dbReference>
<protein>
    <submittedName>
        <fullName evidence="2">EAL domain-containing protein</fullName>
    </submittedName>
</protein>
<dbReference type="SUPFAM" id="SSF141868">
    <property type="entry name" value="EAL domain-like"/>
    <property type="match status" value="1"/>
</dbReference>
<dbReference type="PANTHER" id="PTHR33121">
    <property type="entry name" value="CYCLIC DI-GMP PHOSPHODIESTERASE PDEF"/>
    <property type="match status" value="1"/>
</dbReference>